<feature type="region of interest" description="Disordered" evidence="2">
    <location>
        <begin position="265"/>
        <end position="286"/>
    </location>
</feature>
<feature type="region of interest" description="Disordered" evidence="2">
    <location>
        <begin position="107"/>
        <end position="147"/>
    </location>
</feature>
<accession>A0AAN6PZP3</accession>
<dbReference type="InterPro" id="IPR036570">
    <property type="entry name" value="HORMA_dom_sf"/>
</dbReference>
<feature type="domain" description="HORMA" evidence="3">
    <location>
        <begin position="24"/>
        <end position="314"/>
    </location>
</feature>
<evidence type="ECO:0000313" key="4">
    <source>
        <dbReference type="EMBL" id="KAK4098296.1"/>
    </source>
</evidence>
<dbReference type="InterPro" id="IPR045091">
    <property type="entry name" value="Mad2-like"/>
</dbReference>
<dbReference type="GO" id="GO:0016035">
    <property type="term" value="C:zeta DNA polymerase complex"/>
    <property type="evidence" value="ECO:0007669"/>
    <property type="project" value="TreeGrafter"/>
</dbReference>
<dbReference type="PANTHER" id="PTHR11842:SF10">
    <property type="entry name" value="MITOTIC SPINDLE ASSEMBLY CHECKPOINT PROTEIN MAD2B"/>
    <property type="match status" value="1"/>
</dbReference>
<name>A0AAN6PZP3_9PEZI</name>
<comment type="similarity">
    <text evidence="1">Belongs to the MAD2 family.</text>
</comment>
<organism evidence="4 5">
    <name type="scientific">Parathielavia hyrcaniae</name>
    <dbReference type="NCBI Taxonomy" id="113614"/>
    <lineage>
        <taxon>Eukaryota</taxon>
        <taxon>Fungi</taxon>
        <taxon>Dikarya</taxon>
        <taxon>Ascomycota</taxon>
        <taxon>Pezizomycotina</taxon>
        <taxon>Sordariomycetes</taxon>
        <taxon>Sordariomycetidae</taxon>
        <taxon>Sordariales</taxon>
        <taxon>Chaetomiaceae</taxon>
        <taxon>Parathielavia</taxon>
    </lineage>
</organism>
<dbReference type="AlphaFoldDB" id="A0AAN6PZP3"/>
<feature type="compositionally biased region" description="Low complexity" evidence="2">
    <location>
        <begin position="133"/>
        <end position="143"/>
    </location>
</feature>
<feature type="compositionally biased region" description="Pro residues" evidence="2">
    <location>
        <begin position="117"/>
        <end position="132"/>
    </location>
</feature>
<protein>
    <submittedName>
        <fullName evidence="4">DNA-binding protein</fullName>
    </submittedName>
</protein>
<comment type="caution">
    <text evidence="4">The sequence shown here is derived from an EMBL/GenBank/DDBJ whole genome shotgun (WGS) entry which is preliminary data.</text>
</comment>
<dbReference type="Proteomes" id="UP001305647">
    <property type="component" value="Unassembled WGS sequence"/>
</dbReference>
<dbReference type="Gene3D" id="3.30.900.10">
    <property type="entry name" value="HORMA domain"/>
    <property type="match status" value="1"/>
</dbReference>
<feature type="compositionally biased region" description="Low complexity" evidence="2">
    <location>
        <begin position="107"/>
        <end position="116"/>
    </location>
</feature>
<dbReference type="EMBL" id="MU863660">
    <property type="protein sequence ID" value="KAK4098296.1"/>
    <property type="molecule type" value="Genomic_DNA"/>
</dbReference>
<reference evidence="4" key="1">
    <citation type="journal article" date="2023" name="Mol. Phylogenet. Evol.">
        <title>Genome-scale phylogeny and comparative genomics of the fungal order Sordariales.</title>
        <authorList>
            <person name="Hensen N."/>
            <person name="Bonometti L."/>
            <person name="Westerberg I."/>
            <person name="Brannstrom I.O."/>
            <person name="Guillou S."/>
            <person name="Cros-Aarteil S."/>
            <person name="Calhoun S."/>
            <person name="Haridas S."/>
            <person name="Kuo A."/>
            <person name="Mondo S."/>
            <person name="Pangilinan J."/>
            <person name="Riley R."/>
            <person name="LaButti K."/>
            <person name="Andreopoulos B."/>
            <person name="Lipzen A."/>
            <person name="Chen C."/>
            <person name="Yan M."/>
            <person name="Daum C."/>
            <person name="Ng V."/>
            <person name="Clum A."/>
            <person name="Steindorff A."/>
            <person name="Ohm R.A."/>
            <person name="Martin F."/>
            <person name="Silar P."/>
            <person name="Natvig D.O."/>
            <person name="Lalanne C."/>
            <person name="Gautier V."/>
            <person name="Ament-Velasquez S.L."/>
            <person name="Kruys A."/>
            <person name="Hutchinson M.I."/>
            <person name="Powell A.J."/>
            <person name="Barry K."/>
            <person name="Miller A.N."/>
            <person name="Grigoriev I.V."/>
            <person name="Debuchy R."/>
            <person name="Gladieux P."/>
            <person name="Hiltunen Thoren M."/>
            <person name="Johannesson H."/>
        </authorList>
    </citation>
    <scope>NUCLEOTIDE SEQUENCE</scope>
    <source>
        <strain evidence="4">CBS 757.83</strain>
    </source>
</reference>
<evidence type="ECO:0000259" key="3">
    <source>
        <dbReference type="PROSITE" id="PS50815"/>
    </source>
</evidence>
<dbReference type="GO" id="GO:0003677">
    <property type="term" value="F:DNA binding"/>
    <property type="evidence" value="ECO:0007669"/>
    <property type="project" value="UniProtKB-KW"/>
</dbReference>
<proteinExistence type="inferred from homology"/>
<dbReference type="PROSITE" id="PS50815">
    <property type="entry name" value="HORMA"/>
    <property type="match status" value="1"/>
</dbReference>
<sequence length="339" mass="36716">MPPQPDANADGGVEEDSLSLDHAHILLTSFNSFLTVAIHNILYYRNIYPASTFLSTKAYNLPVHQNRHPKVCAWIRDAVDAVAVQLSTGHVSRIAIVIHAPMQSSHLPLNLNSSPSPSSPTPTPSSPPPHPPSQQQQEPASPTSIPPGAVLERWLISTRSLPAWPTPNKSSSLSKNSNPPSAKKTSKAMSNFARILARDARSEQARERHLGPDPLNPFFAWADLDEQLRGALRRMASVAEGMGPPLPMCTFTVAVELDEGGRAPVGHPQAWIPSEPNLQPKGKAREEAGQDIGGVKTRPIRAVEAGPLFFECWVEESKAKEALMRMAEQGGSQGSTQPF</sequence>
<evidence type="ECO:0000256" key="1">
    <source>
        <dbReference type="ARBA" id="ARBA00010348"/>
    </source>
</evidence>
<dbReference type="SUPFAM" id="SSF56019">
    <property type="entry name" value="The spindle assembly checkpoint protein mad2"/>
    <property type="match status" value="1"/>
</dbReference>
<dbReference type="PANTHER" id="PTHR11842">
    <property type="entry name" value="MITOTIC SPINDLE ASSEMBLY CHECKPOINT PROTEIN MAD2"/>
    <property type="match status" value="1"/>
</dbReference>
<feature type="compositionally biased region" description="Low complexity" evidence="2">
    <location>
        <begin position="166"/>
        <end position="183"/>
    </location>
</feature>
<evidence type="ECO:0000256" key="2">
    <source>
        <dbReference type="SAM" id="MobiDB-lite"/>
    </source>
</evidence>
<keyword evidence="5" id="KW-1185">Reference proteome</keyword>
<dbReference type="InterPro" id="IPR003511">
    <property type="entry name" value="HORMA_dom"/>
</dbReference>
<keyword evidence="4" id="KW-0238">DNA-binding</keyword>
<dbReference type="Pfam" id="PF02301">
    <property type="entry name" value="HORMA"/>
    <property type="match status" value="1"/>
</dbReference>
<gene>
    <name evidence="4" type="ORF">N658DRAFT_455314</name>
</gene>
<evidence type="ECO:0000313" key="5">
    <source>
        <dbReference type="Proteomes" id="UP001305647"/>
    </source>
</evidence>
<reference evidence="4" key="2">
    <citation type="submission" date="2023-05" db="EMBL/GenBank/DDBJ databases">
        <authorList>
            <consortium name="Lawrence Berkeley National Laboratory"/>
            <person name="Steindorff A."/>
            <person name="Hensen N."/>
            <person name="Bonometti L."/>
            <person name="Westerberg I."/>
            <person name="Brannstrom I.O."/>
            <person name="Guillou S."/>
            <person name="Cros-Aarteil S."/>
            <person name="Calhoun S."/>
            <person name="Haridas S."/>
            <person name="Kuo A."/>
            <person name="Mondo S."/>
            <person name="Pangilinan J."/>
            <person name="Riley R."/>
            <person name="Labutti K."/>
            <person name="Andreopoulos B."/>
            <person name="Lipzen A."/>
            <person name="Chen C."/>
            <person name="Yanf M."/>
            <person name="Daum C."/>
            <person name="Ng V."/>
            <person name="Clum A."/>
            <person name="Ohm R."/>
            <person name="Martin F."/>
            <person name="Silar P."/>
            <person name="Natvig D."/>
            <person name="Lalanne C."/>
            <person name="Gautier V."/>
            <person name="Ament-Velasquez S.L."/>
            <person name="Kruys A."/>
            <person name="Hutchinson M.I."/>
            <person name="Powell A.J."/>
            <person name="Barry K."/>
            <person name="Miller A.N."/>
            <person name="Grigoriev I.V."/>
            <person name="Debuchy R."/>
            <person name="Gladieux P."/>
            <person name="Thoren M.H."/>
            <person name="Johannesson H."/>
        </authorList>
    </citation>
    <scope>NUCLEOTIDE SEQUENCE</scope>
    <source>
        <strain evidence="4">CBS 757.83</strain>
    </source>
</reference>
<feature type="region of interest" description="Disordered" evidence="2">
    <location>
        <begin position="165"/>
        <end position="187"/>
    </location>
</feature>